<dbReference type="Gene3D" id="2.70.98.40">
    <property type="entry name" value="Glycoside hydrolase, family 65, N-terminal domain"/>
    <property type="match status" value="1"/>
</dbReference>
<dbReference type="SUPFAM" id="SSF74650">
    <property type="entry name" value="Galactose mutarotase-like"/>
    <property type="match status" value="1"/>
</dbReference>
<evidence type="ECO:0000256" key="1">
    <source>
        <dbReference type="SAM" id="MobiDB-lite"/>
    </source>
</evidence>
<dbReference type="Pfam" id="PF03636">
    <property type="entry name" value="Glyco_hydro_65N"/>
    <property type="match status" value="1"/>
</dbReference>
<dbReference type="GO" id="GO:0005975">
    <property type="term" value="P:carbohydrate metabolic process"/>
    <property type="evidence" value="ECO:0007669"/>
    <property type="project" value="InterPro"/>
</dbReference>
<protein>
    <submittedName>
        <fullName evidence="3">Trehalose/maltose hydrolase-like predicted phosphorylase</fullName>
    </submittedName>
</protein>
<proteinExistence type="predicted"/>
<accession>A0AA89Q8T2</accession>
<feature type="compositionally biased region" description="Polar residues" evidence="1">
    <location>
        <begin position="165"/>
        <end position="175"/>
    </location>
</feature>
<reference evidence="3 4" key="1">
    <citation type="submission" date="2020-08" db="EMBL/GenBank/DDBJ databases">
        <title>Sequencing the genomes of 1000 actinobacteria strains.</title>
        <authorList>
            <person name="Klenk H.-P."/>
        </authorList>
    </citation>
    <scope>NUCLEOTIDE SEQUENCE [LARGE SCALE GENOMIC DNA]</scope>
    <source>
        <strain evidence="3 4">DSM 40129</strain>
    </source>
</reference>
<dbReference type="InterPro" id="IPR037018">
    <property type="entry name" value="GH65_N"/>
</dbReference>
<feature type="compositionally biased region" description="Low complexity" evidence="1">
    <location>
        <begin position="176"/>
        <end position="193"/>
    </location>
</feature>
<name>A0AA89Q8T2_STRCU</name>
<dbReference type="GO" id="GO:0004553">
    <property type="term" value="F:hydrolase activity, hydrolyzing O-glycosyl compounds"/>
    <property type="evidence" value="ECO:0007669"/>
    <property type="project" value="TreeGrafter"/>
</dbReference>
<dbReference type="PANTHER" id="PTHR11051:SF8">
    <property type="entry name" value="PROTEIN-GLUCOSYLGALACTOSYLHYDROXYLYSINE GLUCOSIDASE"/>
    <property type="match status" value="1"/>
</dbReference>
<sequence length="193" mass="21448">MTAWTWEYEGYDPAHQRLREALCTLGNGRFATRGALPECAADDVHYPGTYAAGCYNRLTSDVADRHVENEDMVNLPNWLPLRFRPAGGRWLTPDSAPVLAHRQTLVLDAGLLDRVTRYGLDDDRVLSVRQRRLVHMGDRTSPPCAPSSRERRSVSVWARFMVASASSAENRSTAMGPNGPRRGPAAPARRPPP</sequence>
<evidence type="ECO:0000313" key="4">
    <source>
        <dbReference type="Proteomes" id="UP000579531"/>
    </source>
</evidence>
<evidence type="ECO:0000259" key="2">
    <source>
        <dbReference type="Pfam" id="PF03636"/>
    </source>
</evidence>
<organism evidence="3 4">
    <name type="scientific">Streptomyces collinus</name>
    <dbReference type="NCBI Taxonomy" id="42684"/>
    <lineage>
        <taxon>Bacteria</taxon>
        <taxon>Bacillati</taxon>
        <taxon>Actinomycetota</taxon>
        <taxon>Actinomycetes</taxon>
        <taxon>Kitasatosporales</taxon>
        <taxon>Streptomycetaceae</taxon>
        <taxon>Streptomyces</taxon>
    </lineage>
</organism>
<feature type="region of interest" description="Disordered" evidence="1">
    <location>
        <begin position="165"/>
        <end position="193"/>
    </location>
</feature>
<dbReference type="InterPro" id="IPR011013">
    <property type="entry name" value="Gal_mutarotase_sf_dom"/>
</dbReference>
<dbReference type="Proteomes" id="UP000579531">
    <property type="component" value="Unassembled WGS sequence"/>
</dbReference>
<keyword evidence="3" id="KW-0378">Hydrolase</keyword>
<dbReference type="GO" id="GO:0030246">
    <property type="term" value="F:carbohydrate binding"/>
    <property type="evidence" value="ECO:0007669"/>
    <property type="project" value="InterPro"/>
</dbReference>
<keyword evidence="4" id="KW-1185">Reference proteome</keyword>
<evidence type="ECO:0000313" key="3">
    <source>
        <dbReference type="EMBL" id="MBB5816376.1"/>
    </source>
</evidence>
<dbReference type="AlphaFoldDB" id="A0AA89Q8T2"/>
<dbReference type="PANTHER" id="PTHR11051">
    <property type="entry name" value="GLYCOSYL HYDROLASE-RELATED"/>
    <property type="match status" value="1"/>
</dbReference>
<comment type="caution">
    <text evidence="3">The sequence shown here is derived from an EMBL/GenBank/DDBJ whole genome shotgun (WGS) entry which is preliminary data.</text>
</comment>
<feature type="domain" description="Glycoside hydrolase family 65 N-terminal" evidence="2">
    <location>
        <begin position="8"/>
        <end position="139"/>
    </location>
</feature>
<dbReference type="InterPro" id="IPR005196">
    <property type="entry name" value="Glyco_hydro_65_N"/>
</dbReference>
<gene>
    <name evidence="3" type="ORF">HNR72_007498</name>
</gene>
<dbReference type="EMBL" id="JACHLX010000002">
    <property type="protein sequence ID" value="MBB5816376.1"/>
    <property type="molecule type" value="Genomic_DNA"/>
</dbReference>